<proteinExistence type="predicted"/>
<organism evidence="1 2">
    <name type="scientific">Solanum commersonii</name>
    <name type="common">Commerson's wild potato</name>
    <name type="synonym">Commerson's nightshade</name>
    <dbReference type="NCBI Taxonomy" id="4109"/>
    <lineage>
        <taxon>Eukaryota</taxon>
        <taxon>Viridiplantae</taxon>
        <taxon>Streptophyta</taxon>
        <taxon>Embryophyta</taxon>
        <taxon>Tracheophyta</taxon>
        <taxon>Spermatophyta</taxon>
        <taxon>Magnoliopsida</taxon>
        <taxon>eudicotyledons</taxon>
        <taxon>Gunneridae</taxon>
        <taxon>Pentapetalae</taxon>
        <taxon>asterids</taxon>
        <taxon>lamiids</taxon>
        <taxon>Solanales</taxon>
        <taxon>Solanaceae</taxon>
        <taxon>Solanoideae</taxon>
        <taxon>Solaneae</taxon>
        <taxon>Solanum</taxon>
    </lineage>
</organism>
<protein>
    <submittedName>
        <fullName evidence="1">Uncharacterized protein</fullName>
    </submittedName>
</protein>
<evidence type="ECO:0000313" key="2">
    <source>
        <dbReference type="Proteomes" id="UP000824120"/>
    </source>
</evidence>
<dbReference type="Proteomes" id="UP000824120">
    <property type="component" value="Chromosome 1"/>
</dbReference>
<comment type="caution">
    <text evidence="1">The sequence shown here is derived from an EMBL/GenBank/DDBJ whole genome shotgun (WGS) entry which is preliminary data.</text>
</comment>
<keyword evidence="2" id="KW-1185">Reference proteome</keyword>
<gene>
    <name evidence="1" type="ORF">H5410_003327</name>
</gene>
<dbReference type="AlphaFoldDB" id="A0A9J6B4T1"/>
<evidence type="ECO:0000313" key="1">
    <source>
        <dbReference type="EMBL" id="KAG5631610.1"/>
    </source>
</evidence>
<accession>A0A9J6B4T1</accession>
<sequence>MVHKPSPFNLFNNLGGGTIGSAGVTKGAWADIESVVGGVATRRFSRRVAKPHWRAKSISPKGLAQQLRQVGNGKVLSANCRLLSASMGWSAKSYSA</sequence>
<dbReference type="EMBL" id="JACXVP010000001">
    <property type="protein sequence ID" value="KAG5631610.1"/>
    <property type="molecule type" value="Genomic_DNA"/>
</dbReference>
<name>A0A9J6B4T1_SOLCO</name>
<reference evidence="1 2" key="1">
    <citation type="submission" date="2020-09" db="EMBL/GenBank/DDBJ databases">
        <title>De no assembly of potato wild relative species, Solanum commersonii.</title>
        <authorList>
            <person name="Cho K."/>
        </authorList>
    </citation>
    <scope>NUCLEOTIDE SEQUENCE [LARGE SCALE GENOMIC DNA]</scope>
    <source>
        <strain evidence="1">LZ3.2</strain>
        <tissue evidence="1">Leaf</tissue>
    </source>
</reference>